<dbReference type="GO" id="GO:0071949">
    <property type="term" value="F:FAD binding"/>
    <property type="evidence" value="ECO:0007669"/>
    <property type="project" value="InterPro"/>
</dbReference>
<evidence type="ECO:0000256" key="3">
    <source>
        <dbReference type="ARBA" id="ARBA00022827"/>
    </source>
</evidence>
<dbReference type="GO" id="GO:0016491">
    <property type="term" value="F:oxidoreductase activity"/>
    <property type="evidence" value="ECO:0007669"/>
    <property type="project" value="UniProtKB-KW"/>
</dbReference>
<evidence type="ECO:0000256" key="1">
    <source>
        <dbReference type="ARBA" id="ARBA00001974"/>
    </source>
</evidence>
<dbReference type="Gene3D" id="1.10.45.10">
    <property type="entry name" value="Vanillyl-alcohol Oxidase, Chain A, domain 4"/>
    <property type="match status" value="1"/>
</dbReference>
<keyword evidence="2" id="KW-0285">Flavoprotein</keyword>
<keyword evidence="3" id="KW-0274">FAD</keyword>
<organism evidence="7 8">
    <name type="scientific">Aquisalimonas asiatica</name>
    <dbReference type="NCBI Taxonomy" id="406100"/>
    <lineage>
        <taxon>Bacteria</taxon>
        <taxon>Pseudomonadati</taxon>
        <taxon>Pseudomonadota</taxon>
        <taxon>Gammaproteobacteria</taxon>
        <taxon>Chromatiales</taxon>
        <taxon>Ectothiorhodospiraceae</taxon>
        <taxon>Aquisalimonas</taxon>
    </lineage>
</organism>
<sequence>MTSNDHGDALAQQVAAAADSGTPLRIRGQGSKDFLGRTPSGDVLDLSAHSGIINYEPTELVLTARAGTPLSELEAALSGSGQMMPFEPPHFGDASTIGGTIAAGLSGPRRPWAGSARDLILGVRLINGQGENMRFGGEVIKNVAGYDVSRLATGSYGTLGVILDISMKVLPLPEAEVSLRLDHGETEGFNAVEQAFRAGVPVSGAAHDGKQLRVRLSGTKLAVDAGIKHLGGEQDDDPATFWHALRDHRLPVFTDDGPALWRLSLPPMADIPDLPGQRLADWGGQQHWLRTDASPEHVFSEAARLGGHATCFHGGDRDGDVFHPLSPGLRRLHERVKTAFDPKGILNPGRLYAGI</sequence>
<dbReference type="Proteomes" id="UP000199657">
    <property type="component" value="Unassembled WGS sequence"/>
</dbReference>
<dbReference type="InterPro" id="IPR016164">
    <property type="entry name" value="FAD-linked_Oxase-like_C"/>
</dbReference>
<dbReference type="InterPro" id="IPR016171">
    <property type="entry name" value="Vanillyl_alc_oxidase_C-sub2"/>
</dbReference>
<dbReference type="Gene3D" id="3.30.465.10">
    <property type="match status" value="1"/>
</dbReference>
<dbReference type="InterPro" id="IPR016169">
    <property type="entry name" value="FAD-bd_PCMH_sub2"/>
</dbReference>
<dbReference type="Pfam" id="PF01565">
    <property type="entry name" value="FAD_binding_4"/>
    <property type="match status" value="1"/>
</dbReference>
<keyword evidence="8" id="KW-1185">Reference proteome</keyword>
<keyword evidence="4" id="KW-0560">Oxidoreductase</keyword>
<proteinExistence type="predicted"/>
<dbReference type="NCBIfam" id="NF008439">
    <property type="entry name" value="PRK11282.1"/>
    <property type="match status" value="1"/>
</dbReference>
<evidence type="ECO:0000256" key="2">
    <source>
        <dbReference type="ARBA" id="ARBA00022630"/>
    </source>
</evidence>
<dbReference type="AlphaFoldDB" id="A0A1H8QQ43"/>
<reference evidence="7 8" key="1">
    <citation type="submission" date="2016-10" db="EMBL/GenBank/DDBJ databases">
        <authorList>
            <person name="de Groot N.N."/>
        </authorList>
    </citation>
    <scope>NUCLEOTIDE SEQUENCE [LARGE SCALE GENOMIC DNA]</scope>
    <source>
        <strain evidence="7 8">CGMCC 1.6291</strain>
    </source>
</reference>
<dbReference type="PANTHER" id="PTHR11748">
    <property type="entry name" value="D-LACTATE DEHYDROGENASE"/>
    <property type="match status" value="1"/>
</dbReference>
<accession>A0A1H8QQ43</accession>
<dbReference type="RefSeq" id="WP_091639943.1">
    <property type="nucleotide sequence ID" value="NZ_FOEG01000001.1"/>
</dbReference>
<evidence type="ECO:0000256" key="5">
    <source>
        <dbReference type="SAM" id="MobiDB-lite"/>
    </source>
</evidence>
<dbReference type="InterPro" id="IPR016166">
    <property type="entry name" value="FAD-bd_PCMH"/>
</dbReference>
<comment type="cofactor">
    <cofactor evidence="1">
        <name>FAD</name>
        <dbReference type="ChEBI" id="CHEBI:57692"/>
    </cofactor>
</comment>
<evidence type="ECO:0000259" key="6">
    <source>
        <dbReference type="PROSITE" id="PS51387"/>
    </source>
</evidence>
<feature type="region of interest" description="Disordered" evidence="5">
    <location>
        <begin position="15"/>
        <end position="39"/>
    </location>
</feature>
<evidence type="ECO:0000313" key="8">
    <source>
        <dbReference type="Proteomes" id="UP000199657"/>
    </source>
</evidence>
<dbReference type="InterPro" id="IPR004113">
    <property type="entry name" value="FAD-bd_oxidored_4_C"/>
</dbReference>
<dbReference type="PROSITE" id="PS51387">
    <property type="entry name" value="FAD_PCMH"/>
    <property type="match status" value="1"/>
</dbReference>
<gene>
    <name evidence="7" type="ORF">SAMN04488052_101702</name>
</gene>
<dbReference type="InterPro" id="IPR006094">
    <property type="entry name" value="Oxid_FAD_bind_N"/>
</dbReference>
<protein>
    <submittedName>
        <fullName evidence="7">Glycolate oxidase FAD binding subunit</fullName>
    </submittedName>
</protein>
<dbReference type="STRING" id="406100.SAMN04488052_101702"/>
<dbReference type="OrthoDB" id="9811557at2"/>
<dbReference type="Pfam" id="PF02913">
    <property type="entry name" value="FAD-oxidase_C"/>
    <property type="match status" value="1"/>
</dbReference>
<dbReference type="EMBL" id="FOEG01000001">
    <property type="protein sequence ID" value="SEO56111.1"/>
    <property type="molecule type" value="Genomic_DNA"/>
</dbReference>
<dbReference type="SUPFAM" id="SSF56176">
    <property type="entry name" value="FAD-binding/transporter-associated domain-like"/>
    <property type="match status" value="1"/>
</dbReference>
<evidence type="ECO:0000256" key="4">
    <source>
        <dbReference type="ARBA" id="ARBA00023002"/>
    </source>
</evidence>
<dbReference type="PANTHER" id="PTHR11748:SF103">
    <property type="entry name" value="GLYCOLATE OXIDASE SUBUNIT GLCE"/>
    <property type="match status" value="1"/>
</dbReference>
<evidence type="ECO:0000313" key="7">
    <source>
        <dbReference type="EMBL" id="SEO56111.1"/>
    </source>
</evidence>
<name>A0A1H8QQ43_9GAMM</name>
<dbReference type="SUPFAM" id="SSF55103">
    <property type="entry name" value="FAD-linked oxidases, C-terminal domain"/>
    <property type="match status" value="1"/>
</dbReference>
<feature type="domain" description="FAD-binding PCMH-type" evidence="6">
    <location>
        <begin position="1"/>
        <end position="172"/>
    </location>
</feature>
<dbReference type="InterPro" id="IPR036318">
    <property type="entry name" value="FAD-bd_PCMH-like_sf"/>
</dbReference>